<dbReference type="EMBL" id="KC685370">
    <property type="protein sequence ID" value="AGI10602.1"/>
    <property type="molecule type" value="Genomic_DNA"/>
</dbReference>
<dbReference type="KEGG" id="vg:16205400"/>
<dbReference type="GeneID" id="16205400"/>
<evidence type="ECO:0000313" key="1">
    <source>
        <dbReference type="EMBL" id="AGI10602.1"/>
    </source>
</evidence>
<keyword evidence="2" id="KW-1185">Reference proteome</keyword>
<organism evidence="1 2">
    <name type="scientific">Bacillus phage MG-B1</name>
    <dbReference type="NCBI Taxonomy" id="1309583"/>
    <lineage>
        <taxon>Viruses</taxon>
        <taxon>Duplodnaviria</taxon>
        <taxon>Heunggongvirae</taxon>
        <taxon>Uroviricota</taxon>
        <taxon>Caudoviricetes</taxon>
        <taxon>Salasmaviridae</taxon>
        <taxon>Northropvirinae</taxon>
        <taxon>Klosterneuburgvirus</taxon>
        <taxon>Klosterneuburgvirus MGB1</taxon>
    </lineage>
</organism>
<sequence>MKKRTEDLIKRAMKETGYTREEVIKHILTFHVPLKKMKNPLRKFKRNDVR</sequence>
<dbReference type="Proteomes" id="UP000012167">
    <property type="component" value="Segment"/>
</dbReference>
<accession>M4W8C1</accession>
<name>M4W8C1_9CAUD</name>
<gene>
    <name evidence="1" type="ORF">mgb1_013</name>
</gene>
<dbReference type="RefSeq" id="YP_008060102.1">
    <property type="nucleotide sequence ID" value="NC_021336.1"/>
</dbReference>
<protein>
    <submittedName>
        <fullName evidence="1">Uncharacterized protein</fullName>
    </submittedName>
</protein>
<evidence type="ECO:0000313" key="2">
    <source>
        <dbReference type="Proteomes" id="UP000012167"/>
    </source>
</evidence>
<proteinExistence type="predicted"/>
<reference evidence="1 2" key="1">
    <citation type="journal article" date="2013" name="Genome Announc.">
        <title>Complete Genome Sequence of the Novel Phage MG-B1 Infecting Bacillus weihenstephanensis.</title>
        <authorList>
            <person name="Redondo R.A."/>
            <person name="Kupczok A."/>
            <person name="Stift G."/>
            <person name="Bollback J.P."/>
        </authorList>
    </citation>
    <scope>NUCLEOTIDE SEQUENCE [LARGE SCALE GENOMIC DNA]</scope>
</reference>